<sequence>MYVPLPARRTEAAHYVYPEHLRPQIAGLPRASGVYVFHGEGAGPPLYIGKSVDIRHRVLDHLRTPEEARLLRQTRRIEFTRTAGDLGAQLLEAQQIKLRQPVHNKKLRRRRQLCSIRLLCGRPEVVHSHELPFASTARLYGLFSSRVAALQALRAIADEHRLCYGLVGIERLPAGRACFRAGIGRCAGACCGAEPRADHEARLEAALEALALAVWPYAGAVGIVEEGVDLTEIHVVDGWQYLGSAATRARARRLVARVSGFDNDGYRILAGPLMAGRYRVVLL</sequence>
<keyword evidence="3 11" id="KW-0378">Hydrolase</keyword>
<dbReference type="SUPFAM" id="SSF82771">
    <property type="entry name" value="GIY-YIG endonuclease"/>
    <property type="match status" value="1"/>
</dbReference>
<keyword evidence="4" id="KW-0267">Excision nuclease</keyword>
<evidence type="ECO:0000256" key="1">
    <source>
        <dbReference type="ARBA" id="ARBA00022763"/>
    </source>
</evidence>
<evidence type="ECO:0000256" key="3">
    <source>
        <dbReference type="ARBA" id="ARBA00022801"/>
    </source>
</evidence>
<evidence type="ECO:0000256" key="6">
    <source>
        <dbReference type="ARBA" id="ARBA00023236"/>
    </source>
</evidence>
<reference evidence="11 12" key="1">
    <citation type="submission" date="2023-04" db="EMBL/GenBank/DDBJ databases">
        <title>Luteimonas sp. M1R5S18.</title>
        <authorList>
            <person name="Sun J.-Q."/>
        </authorList>
    </citation>
    <scope>NUCLEOTIDE SEQUENCE [LARGE SCALE GENOMIC DNA]</scope>
    <source>
        <strain evidence="11 12">M1R5S18</strain>
    </source>
</reference>
<dbReference type="SMART" id="SM00465">
    <property type="entry name" value="GIYc"/>
    <property type="match status" value="1"/>
</dbReference>
<evidence type="ECO:0000259" key="10">
    <source>
        <dbReference type="PROSITE" id="PS50164"/>
    </source>
</evidence>
<evidence type="ECO:0000256" key="2">
    <source>
        <dbReference type="ARBA" id="ARBA00022769"/>
    </source>
</evidence>
<dbReference type="InterPro" id="IPR000305">
    <property type="entry name" value="GIY-YIG_endonuc"/>
</dbReference>
<keyword evidence="12" id="KW-1185">Reference proteome</keyword>
<evidence type="ECO:0000313" key="12">
    <source>
        <dbReference type="Proteomes" id="UP001156831"/>
    </source>
</evidence>
<dbReference type="PANTHER" id="PTHR30562:SF10">
    <property type="entry name" value="EXCINUCLEASE CHO"/>
    <property type="match status" value="1"/>
</dbReference>
<dbReference type="InterPro" id="IPR050066">
    <property type="entry name" value="UvrABC_protein_C"/>
</dbReference>
<dbReference type="InterPro" id="IPR035901">
    <property type="entry name" value="GIY-YIG_endonuc_sf"/>
</dbReference>
<evidence type="ECO:0000256" key="8">
    <source>
        <dbReference type="ARBA" id="ARBA00042138"/>
    </source>
</evidence>
<keyword evidence="2" id="KW-0228">DNA excision</keyword>
<evidence type="ECO:0000256" key="7">
    <source>
        <dbReference type="ARBA" id="ARBA00040756"/>
    </source>
</evidence>
<dbReference type="GO" id="GO:0016787">
    <property type="term" value="F:hydrolase activity"/>
    <property type="evidence" value="ECO:0007669"/>
    <property type="project" value="UniProtKB-KW"/>
</dbReference>
<dbReference type="CDD" id="cd10434">
    <property type="entry name" value="GIY-YIG_UvrC_Cho"/>
    <property type="match status" value="1"/>
</dbReference>
<dbReference type="NCBIfam" id="NF007833">
    <property type="entry name" value="PRK10545.1"/>
    <property type="match status" value="1"/>
</dbReference>
<dbReference type="Proteomes" id="UP001156831">
    <property type="component" value="Unassembled WGS sequence"/>
</dbReference>
<dbReference type="PANTHER" id="PTHR30562">
    <property type="entry name" value="UVRC/OXIDOREDUCTASE"/>
    <property type="match status" value="1"/>
</dbReference>
<gene>
    <name evidence="11" type="primary">cho</name>
    <name evidence="11" type="ORF">QFW80_08905</name>
</gene>
<evidence type="ECO:0000256" key="5">
    <source>
        <dbReference type="ARBA" id="ARBA00023204"/>
    </source>
</evidence>
<organism evidence="11 12">
    <name type="scientific">Luteimonas rhizosphaericola</name>
    <dbReference type="NCBI Taxonomy" id="3042024"/>
    <lineage>
        <taxon>Bacteria</taxon>
        <taxon>Pseudomonadati</taxon>
        <taxon>Pseudomonadota</taxon>
        <taxon>Gammaproteobacteria</taxon>
        <taxon>Lysobacterales</taxon>
        <taxon>Lysobacteraceae</taxon>
        <taxon>Luteimonas</taxon>
    </lineage>
</organism>
<evidence type="ECO:0000313" key="11">
    <source>
        <dbReference type="EMBL" id="MDH5830631.1"/>
    </source>
</evidence>
<feature type="domain" description="GIY-YIG" evidence="10">
    <location>
        <begin position="30"/>
        <end position="105"/>
    </location>
</feature>
<proteinExistence type="predicted"/>
<keyword evidence="1" id="KW-0227">DNA damage</keyword>
<accession>A0ABT6JKT9</accession>
<name>A0ABT6JKT9_9GAMM</name>
<dbReference type="RefSeq" id="WP_280601408.1">
    <property type="nucleotide sequence ID" value="NZ_JARXRN010000024.1"/>
</dbReference>
<dbReference type="Gene3D" id="3.40.1440.10">
    <property type="entry name" value="GIY-YIG endonuclease"/>
    <property type="match status" value="1"/>
</dbReference>
<keyword evidence="5" id="KW-0234">DNA repair</keyword>
<dbReference type="InterPro" id="IPR047296">
    <property type="entry name" value="GIY-YIG_UvrC_Cho"/>
</dbReference>
<dbReference type="EMBL" id="JARXRN010000024">
    <property type="protein sequence ID" value="MDH5830631.1"/>
    <property type="molecule type" value="Genomic_DNA"/>
</dbReference>
<evidence type="ECO:0000256" key="9">
    <source>
        <dbReference type="ARBA" id="ARBA00042732"/>
    </source>
</evidence>
<protein>
    <recommendedName>
        <fullName evidence="7">Excinuclease cho</fullName>
    </recommendedName>
    <alternativeName>
        <fullName evidence="9">Endonuclease cho</fullName>
    </alternativeName>
    <alternativeName>
        <fullName evidence="8">UvrC homolog protein</fullName>
    </alternativeName>
</protein>
<evidence type="ECO:0000256" key="4">
    <source>
        <dbReference type="ARBA" id="ARBA00022881"/>
    </source>
</evidence>
<keyword evidence="6" id="KW-0742">SOS response</keyword>
<comment type="caution">
    <text evidence="11">The sequence shown here is derived from an EMBL/GenBank/DDBJ whole genome shotgun (WGS) entry which is preliminary data.</text>
</comment>
<dbReference type="PROSITE" id="PS50164">
    <property type="entry name" value="GIY_YIG"/>
    <property type="match status" value="1"/>
</dbReference>